<dbReference type="EMBL" id="NAJP01000018">
    <property type="protein sequence ID" value="TKA43523.1"/>
    <property type="molecule type" value="Genomic_DNA"/>
</dbReference>
<dbReference type="Pfam" id="PF00010">
    <property type="entry name" value="HLH"/>
    <property type="match status" value="1"/>
</dbReference>
<feature type="domain" description="BHLH" evidence="6">
    <location>
        <begin position="356"/>
        <end position="413"/>
    </location>
</feature>
<sequence length="607" mass="67050">MYRTFLACPPAAVFILLLYSPHAPHLSIFFFFFFFFFFFIGLASTYCRYQSNIQHSAHYLDLAFEILHQHAQHDSPLQLHADDDGIQMANGEAYIKSEPNEFGFDPNQFMQMNHGPNFHNNGATGGMNINPASLANGNAQNYGSMSNGFHGGNSGIADDELLDLQLDHGFNPGMSNYASHQAMQQQNAGMYSHTPDGAPIQSPFTHDFNFAQFRGTGQQQQRPFAGGHSMPQQTSSFRPPHMQHLDRKISNSRSPATPNIQTGEDFQHPGMQQIQHRRQQGSMGGTGWDSTPSHHSWNEMESSPFASPANGQPMHAQITEVLKNSTHHHKVASSLPARMEGNGVPGVQTQEAKRRRRRESHNAVERRRRDNINERIHDLGTLVPQHRLEDEKVRKHLQTNAPLSPTITNAGMSPPNATSLLAGGQGRRATGSGSITQGLPADDKEKGPNKGDILNGSVAWARDLMWYTHFKLRQEQEAKDLVQQLGGVWPFEQSDDEKRMHSEICEVLNRYALLGGFPGYSRAPGSGLRVPGFTNVAGDTVNGDGQVIGGGSGGFPGNHLPQSLSPGFQSGGSGMSSGQMSGHQHQQPQYWSSELKEEDEWTTMEMH</sequence>
<accession>A0A4U0V4Y0</accession>
<dbReference type="InterPro" id="IPR036638">
    <property type="entry name" value="HLH_DNA-bd_sf"/>
</dbReference>
<dbReference type="InterPro" id="IPR011598">
    <property type="entry name" value="bHLH_dom"/>
</dbReference>
<dbReference type="GO" id="GO:0046983">
    <property type="term" value="F:protein dimerization activity"/>
    <property type="evidence" value="ECO:0007669"/>
    <property type="project" value="InterPro"/>
</dbReference>
<comment type="subcellular location">
    <subcellularLocation>
        <location evidence="1">Nucleus</location>
    </subcellularLocation>
</comment>
<feature type="region of interest" description="Disordered" evidence="5">
    <location>
        <begin position="550"/>
        <end position="591"/>
    </location>
</feature>
<dbReference type="PANTHER" id="PTHR46117:SF3">
    <property type="entry name" value="FI24210P1"/>
    <property type="match status" value="1"/>
</dbReference>
<proteinExistence type="predicted"/>
<name>A0A4U0V4Y0_9PEZI</name>
<evidence type="ECO:0000256" key="1">
    <source>
        <dbReference type="ARBA" id="ARBA00004123"/>
    </source>
</evidence>
<gene>
    <name evidence="7" type="ORF">B0A54_05305</name>
</gene>
<dbReference type="Gene3D" id="4.10.280.10">
    <property type="entry name" value="Helix-loop-helix DNA-binding domain"/>
    <property type="match status" value="1"/>
</dbReference>
<feature type="region of interest" description="Disordered" evidence="5">
    <location>
        <begin position="337"/>
        <end position="368"/>
    </location>
</feature>
<evidence type="ECO:0000256" key="3">
    <source>
        <dbReference type="ARBA" id="ARBA00023163"/>
    </source>
</evidence>
<dbReference type="GO" id="GO:0000978">
    <property type="term" value="F:RNA polymerase II cis-regulatory region sequence-specific DNA binding"/>
    <property type="evidence" value="ECO:0007669"/>
    <property type="project" value="TreeGrafter"/>
</dbReference>
<evidence type="ECO:0000313" key="8">
    <source>
        <dbReference type="Proteomes" id="UP000310066"/>
    </source>
</evidence>
<dbReference type="GO" id="GO:0005634">
    <property type="term" value="C:nucleus"/>
    <property type="evidence" value="ECO:0007669"/>
    <property type="project" value="UniProtKB-SubCell"/>
</dbReference>
<dbReference type="GO" id="GO:0000981">
    <property type="term" value="F:DNA-binding transcription factor activity, RNA polymerase II-specific"/>
    <property type="evidence" value="ECO:0007669"/>
    <property type="project" value="TreeGrafter"/>
</dbReference>
<evidence type="ECO:0000256" key="4">
    <source>
        <dbReference type="ARBA" id="ARBA00023242"/>
    </source>
</evidence>
<dbReference type="SUPFAM" id="SSF47459">
    <property type="entry name" value="HLH, helix-loop-helix DNA-binding domain"/>
    <property type="match status" value="1"/>
</dbReference>
<keyword evidence="2" id="KW-0805">Transcription regulation</keyword>
<dbReference type="OrthoDB" id="690068at2759"/>
<keyword evidence="4" id="KW-0539">Nucleus</keyword>
<dbReference type="Proteomes" id="UP000310066">
    <property type="component" value="Unassembled WGS sequence"/>
</dbReference>
<reference evidence="7 8" key="1">
    <citation type="submission" date="2017-03" db="EMBL/GenBank/DDBJ databases">
        <title>Genomes of endolithic fungi from Antarctica.</title>
        <authorList>
            <person name="Coleine C."/>
            <person name="Masonjones S."/>
            <person name="Stajich J.E."/>
        </authorList>
    </citation>
    <scope>NUCLEOTIDE SEQUENCE [LARGE SCALE GENOMIC DNA]</scope>
    <source>
        <strain evidence="7 8">CCFEE 5311</strain>
    </source>
</reference>
<keyword evidence="3" id="KW-0804">Transcription</keyword>
<evidence type="ECO:0000259" key="6">
    <source>
        <dbReference type="PROSITE" id="PS50888"/>
    </source>
</evidence>
<dbReference type="PANTHER" id="PTHR46117">
    <property type="entry name" value="FI24210P1"/>
    <property type="match status" value="1"/>
</dbReference>
<feature type="compositionally biased region" description="Low complexity" evidence="5">
    <location>
        <begin position="576"/>
        <end position="589"/>
    </location>
</feature>
<evidence type="ECO:0000256" key="2">
    <source>
        <dbReference type="ARBA" id="ARBA00023015"/>
    </source>
</evidence>
<dbReference type="CDD" id="cd11387">
    <property type="entry name" value="bHLHzip_USF_MITF"/>
    <property type="match status" value="1"/>
</dbReference>
<organism evidence="7 8">
    <name type="scientific">Friedmanniomyces endolithicus</name>
    <dbReference type="NCBI Taxonomy" id="329885"/>
    <lineage>
        <taxon>Eukaryota</taxon>
        <taxon>Fungi</taxon>
        <taxon>Dikarya</taxon>
        <taxon>Ascomycota</taxon>
        <taxon>Pezizomycotina</taxon>
        <taxon>Dothideomycetes</taxon>
        <taxon>Dothideomycetidae</taxon>
        <taxon>Mycosphaerellales</taxon>
        <taxon>Teratosphaeriaceae</taxon>
        <taxon>Friedmanniomyces</taxon>
    </lineage>
</organism>
<feature type="region of interest" description="Disordered" evidence="5">
    <location>
        <begin position="403"/>
        <end position="450"/>
    </location>
</feature>
<evidence type="ECO:0000313" key="7">
    <source>
        <dbReference type="EMBL" id="TKA43523.1"/>
    </source>
</evidence>
<comment type="caution">
    <text evidence="7">The sequence shown here is derived from an EMBL/GenBank/DDBJ whole genome shotgun (WGS) entry which is preliminary data.</text>
</comment>
<protein>
    <recommendedName>
        <fullName evidence="6">BHLH domain-containing protein</fullName>
    </recommendedName>
</protein>
<dbReference type="PROSITE" id="PS50888">
    <property type="entry name" value="BHLH"/>
    <property type="match status" value="1"/>
</dbReference>
<dbReference type="SMART" id="SM00353">
    <property type="entry name" value="HLH"/>
    <property type="match status" value="1"/>
</dbReference>
<dbReference type="AlphaFoldDB" id="A0A4U0V4Y0"/>
<dbReference type="InterPro" id="IPR051732">
    <property type="entry name" value="USF"/>
</dbReference>
<feature type="compositionally biased region" description="Polar residues" evidence="5">
    <location>
        <begin position="403"/>
        <end position="419"/>
    </location>
</feature>
<dbReference type="STRING" id="329885.A0A4U0V4Y0"/>
<evidence type="ECO:0000256" key="5">
    <source>
        <dbReference type="SAM" id="MobiDB-lite"/>
    </source>
</evidence>